<dbReference type="GO" id="GO:0016787">
    <property type="term" value="F:hydrolase activity"/>
    <property type="evidence" value="ECO:0007669"/>
    <property type="project" value="UniProtKB-KW"/>
</dbReference>
<dbReference type="Bgee" id="ENSXETG00000005002">
    <property type="expression patterns" value="Expressed in mesonephros and 3 other cell types or tissues"/>
</dbReference>
<keyword evidence="5" id="KW-0106">Calcium</keyword>
<evidence type="ECO:0000256" key="5">
    <source>
        <dbReference type="ARBA" id="ARBA00022837"/>
    </source>
</evidence>
<dbReference type="InterPro" id="IPR050738">
    <property type="entry name" value="Sulfatase"/>
</dbReference>
<keyword evidence="6" id="KW-0472">Membrane</keyword>
<dbReference type="Gene3D" id="1.10.287.550">
    <property type="entry name" value="Helix hairpin bin"/>
    <property type="match status" value="1"/>
</dbReference>
<feature type="domain" description="Sulfatase N-terminal" evidence="7">
    <location>
        <begin position="86"/>
        <end position="508"/>
    </location>
</feature>
<evidence type="ECO:0000256" key="6">
    <source>
        <dbReference type="SAM" id="Phobius"/>
    </source>
</evidence>
<dbReference type="InterPro" id="IPR000917">
    <property type="entry name" value="Sulfatase_N"/>
</dbReference>
<dbReference type="Ensembl" id="ENSXETT00000110854">
    <property type="protein sequence ID" value="ENSXETP00000109332"/>
    <property type="gene ID" value="ENSXETG00000005002"/>
</dbReference>
<proteinExistence type="inferred from homology"/>
<dbReference type="GeneTree" id="ENSGT00940000161140"/>
<name>A0A803JN00_XENTR</name>
<sequence>MQGSWIFELRISLVSKQQPCWLGVMQPLSCILLLCYVPSTPPVPNQEAGRSNGKIVPGALKTMALFPAVLLLLWASTIPETHGNKPNFVLFMADDLGIGEVGCYGNNTLRTPNIDRLAREGVRLTHHIAAASLCTPSRAAFLTGRYPIRSAPSQKIDQSLYHDGVSSLQTCCFVVPGPEGCGTTCTSQRMTGHEGGYLVLMWSAVSGGLPTNETTFAKILQEQGYTTGIIGKWHLGVNCRSKNDFCYHPLNHGFDYFYGLTYTLINDCEESMPSEIHVPFRAKLQFYAQLFAMTLLTAMVSKRMGLLPVSWKVLVIFACFVVLYFTYWFAAYAFLRYWNCFLMRDFEITEQPMDLETTAGKMVNEAKSFISRNKEGPFLLFVSFLHIHSPHSTTEKFRGKSKHERYGDNIEEMDWMIGEILGAIDQEGLVNNTLTYFTSDHGAHLEGMNSKSQGFNGIYRGGKGIGGLEGAIRVPGIFRWPGVFPANTIIDEPTSLMDIYTTVIKLGGGKLPEDRIIDGKDLVPLMQGLDSVSPHDFMFHYCTDQLHTVRWYQKSNHTVWKVHYMSPKFTPEGAGACYGTKFCSCSGNGVILHDPPLLYNLSGDPSEKNPLPHDVGPYQEVVQEIEQAVAMHKISLHPVPQQLYKFNNMWDPRLQPCCGTFPLCWCQKE</sequence>
<dbReference type="PROSITE" id="PS00523">
    <property type="entry name" value="SULFATASE_1"/>
    <property type="match status" value="1"/>
</dbReference>
<dbReference type="InterPro" id="IPR017850">
    <property type="entry name" value="Alkaline_phosphatase_core_sf"/>
</dbReference>
<evidence type="ECO:0000256" key="2">
    <source>
        <dbReference type="ARBA" id="ARBA00008779"/>
    </source>
</evidence>
<dbReference type="GO" id="GO:0046872">
    <property type="term" value="F:metal ion binding"/>
    <property type="evidence" value="ECO:0007669"/>
    <property type="project" value="UniProtKB-KW"/>
</dbReference>
<dbReference type="Gene3D" id="3.30.1120.10">
    <property type="match status" value="1"/>
</dbReference>
<dbReference type="PROSITE" id="PS00149">
    <property type="entry name" value="SULFATASE_2"/>
    <property type="match status" value="1"/>
</dbReference>
<dbReference type="InParanoid" id="A0A803JN00"/>
<evidence type="ECO:0000313" key="8">
    <source>
        <dbReference type="Ensembl" id="ENSXETP00000109332"/>
    </source>
</evidence>
<dbReference type="PANTHER" id="PTHR42693:SF50">
    <property type="entry name" value="ARYLSULFATASE H ISOFORM X1"/>
    <property type="match status" value="1"/>
</dbReference>
<organism evidence="8">
    <name type="scientific">Xenopus tropicalis</name>
    <name type="common">Western clawed frog</name>
    <name type="synonym">Silurana tropicalis</name>
    <dbReference type="NCBI Taxonomy" id="8364"/>
    <lineage>
        <taxon>Eukaryota</taxon>
        <taxon>Metazoa</taxon>
        <taxon>Chordata</taxon>
        <taxon>Craniata</taxon>
        <taxon>Vertebrata</taxon>
        <taxon>Euteleostomi</taxon>
        <taxon>Amphibia</taxon>
        <taxon>Batrachia</taxon>
        <taxon>Anura</taxon>
        <taxon>Pipoidea</taxon>
        <taxon>Pipidae</taxon>
        <taxon>Xenopodinae</taxon>
        <taxon>Xenopus</taxon>
        <taxon>Silurana</taxon>
    </lineage>
</organism>
<evidence type="ECO:0000256" key="3">
    <source>
        <dbReference type="ARBA" id="ARBA00022723"/>
    </source>
</evidence>
<feature type="transmembrane region" description="Helical" evidence="6">
    <location>
        <begin position="313"/>
        <end position="335"/>
    </location>
</feature>
<keyword evidence="6" id="KW-0812">Transmembrane</keyword>
<keyword evidence="6" id="KW-1133">Transmembrane helix</keyword>
<keyword evidence="3" id="KW-0479">Metal-binding</keyword>
<dbReference type="Pfam" id="PF00884">
    <property type="entry name" value="Sulfatase"/>
    <property type="match status" value="1"/>
</dbReference>
<feature type="transmembrane region" description="Helical" evidence="6">
    <location>
        <begin position="284"/>
        <end position="301"/>
    </location>
</feature>
<reference evidence="8" key="1">
    <citation type="journal article" date="2010" name="Science">
        <title>The genome of the Western clawed frog Xenopus tropicalis.</title>
        <authorList>
            <person name="Hellsten U."/>
            <person name="Harland R.M."/>
            <person name="Gilchrist M.J."/>
            <person name="Hendrix D."/>
            <person name="Jurka J."/>
            <person name="Kapitonov V."/>
            <person name="Ovcharenko I."/>
            <person name="Putnam N.H."/>
            <person name="Shu S."/>
            <person name="Taher L."/>
            <person name="Blitz I.L."/>
            <person name="Blumberg B."/>
            <person name="Dichmann D.S."/>
            <person name="Dubchak I."/>
            <person name="Amaya E."/>
            <person name="Detter J.C."/>
            <person name="Fletcher R."/>
            <person name="Gerhard D.S."/>
            <person name="Goodstein D."/>
            <person name="Graves T."/>
            <person name="Grigoriev I.V."/>
            <person name="Grimwood J."/>
            <person name="Kawashima T."/>
            <person name="Lindquist E."/>
            <person name="Lucas S.M."/>
            <person name="Mead P.E."/>
            <person name="Mitros T."/>
            <person name="Ogino H."/>
            <person name="Ohta Y."/>
            <person name="Poliakov A.V."/>
            <person name="Pollet N."/>
            <person name="Robert J."/>
            <person name="Salamov A."/>
            <person name="Sater A.K."/>
            <person name="Schmutz J."/>
            <person name="Terry A."/>
            <person name="Vize P.D."/>
            <person name="Warren W.C."/>
            <person name="Wells D."/>
            <person name="Wills A."/>
            <person name="Wilson R.K."/>
            <person name="Zimmerman L.B."/>
            <person name="Zorn A.M."/>
            <person name="Grainger R."/>
            <person name="Grammer T."/>
            <person name="Khokha M.K."/>
            <person name="Richardson P.M."/>
            <person name="Rokhsar D.S."/>
        </authorList>
    </citation>
    <scope>NUCLEOTIDE SEQUENCE [LARGE SCALE GENOMIC DNA]</scope>
    <source>
        <strain evidence="8">Nigerian</strain>
    </source>
</reference>
<dbReference type="InterPro" id="IPR024607">
    <property type="entry name" value="Sulfatase_CS"/>
</dbReference>
<dbReference type="PANTHER" id="PTHR42693">
    <property type="entry name" value="ARYLSULFATASE FAMILY MEMBER"/>
    <property type="match status" value="1"/>
</dbReference>
<evidence type="ECO:0000259" key="7">
    <source>
        <dbReference type="Pfam" id="PF00884"/>
    </source>
</evidence>
<reference evidence="8" key="2">
    <citation type="submission" date="2021-03" db="UniProtKB">
        <authorList>
            <consortium name="Ensembl"/>
        </authorList>
    </citation>
    <scope>IDENTIFICATION</scope>
</reference>
<evidence type="ECO:0000256" key="4">
    <source>
        <dbReference type="ARBA" id="ARBA00022801"/>
    </source>
</evidence>
<dbReference type="SUPFAM" id="SSF53649">
    <property type="entry name" value="Alkaline phosphatase-like"/>
    <property type="match status" value="1"/>
</dbReference>
<dbReference type="Xenbase" id="XB-GENE-6465035">
    <property type="gene designation" value="arsh"/>
</dbReference>
<keyword evidence="4" id="KW-0378">Hydrolase</keyword>
<gene>
    <name evidence="8" type="primary">arsh</name>
</gene>
<accession>A0A803JN00</accession>
<evidence type="ECO:0000256" key="1">
    <source>
        <dbReference type="ARBA" id="ARBA00001913"/>
    </source>
</evidence>
<dbReference type="AlphaFoldDB" id="A0A803JN00"/>
<comment type="similarity">
    <text evidence="2">Belongs to the sulfatase family.</text>
</comment>
<dbReference type="Gene3D" id="3.40.720.10">
    <property type="entry name" value="Alkaline Phosphatase, subunit A"/>
    <property type="match status" value="2"/>
</dbReference>
<dbReference type="Pfam" id="PF14707">
    <property type="entry name" value="Sulfatase_C"/>
    <property type="match status" value="1"/>
</dbReference>
<dbReference type="FunFam" id="3.30.1120.10:FF:000014">
    <property type="entry name" value="Arylsulfatase family member H"/>
    <property type="match status" value="1"/>
</dbReference>
<comment type="cofactor">
    <cofactor evidence="1">
        <name>Ca(2+)</name>
        <dbReference type="ChEBI" id="CHEBI:29108"/>
    </cofactor>
</comment>
<protein>
    <submittedName>
        <fullName evidence="8">Arylsulfatase family member H</fullName>
    </submittedName>
</protein>